<dbReference type="Pfam" id="PF00379">
    <property type="entry name" value="Chitin_bind_4"/>
    <property type="match status" value="1"/>
</dbReference>
<protein>
    <submittedName>
        <fullName evidence="3">Uncharacterized protein</fullName>
    </submittedName>
</protein>
<dbReference type="EMBL" id="CAJVCH010406023">
    <property type="protein sequence ID" value="CAG7817870.1"/>
    <property type="molecule type" value="Genomic_DNA"/>
</dbReference>
<dbReference type="OrthoDB" id="6372059at2759"/>
<keyword evidence="1 2" id="KW-0193">Cuticle</keyword>
<reference evidence="3" key="1">
    <citation type="submission" date="2021-06" db="EMBL/GenBank/DDBJ databases">
        <authorList>
            <person name="Hodson N. C."/>
            <person name="Mongue J. A."/>
            <person name="Jaron S. K."/>
        </authorList>
    </citation>
    <scope>NUCLEOTIDE SEQUENCE</scope>
</reference>
<dbReference type="AlphaFoldDB" id="A0A8J2PK06"/>
<accession>A0A8J2PK06</accession>
<sequence length="74" mass="7597">KNPGAYPDEQIQAIIGSYSHYTPDGSFVSVTYTADENGYKPKTTVTRAGEPGFGVSAGSTAGLYSGVNPGPLPS</sequence>
<proteinExistence type="predicted"/>
<feature type="non-terminal residue" evidence="3">
    <location>
        <position position="1"/>
    </location>
</feature>
<name>A0A8J2PK06_9HEXA</name>
<organism evidence="3 4">
    <name type="scientific">Allacma fusca</name>
    <dbReference type="NCBI Taxonomy" id="39272"/>
    <lineage>
        <taxon>Eukaryota</taxon>
        <taxon>Metazoa</taxon>
        <taxon>Ecdysozoa</taxon>
        <taxon>Arthropoda</taxon>
        <taxon>Hexapoda</taxon>
        <taxon>Collembola</taxon>
        <taxon>Symphypleona</taxon>
        <taxon>Sminthuridae</taxon>
        <taxon>Allacma</taxon>
    </lineage>
</organism>
<evidence type="ECO:0000256" key="1">
    <source>
        <dbReference type="ARBA" id="ARBA00022460"/>
    </source>
</evidence>
<dbReference type="Proteomes" id="UP000708208">
    <property type="component" value="Unassembled WGS sequence"/>
</dbReference>
<gene>
    <name evidence="3" type="ORF">AFUS01_LOCUS28409</name>
</gene>
<comment type="caution">
    <text evidence="3">The sequence shown here is derived from an EMBL/GenBank/DDBJ whole genome shotgun (WGS) entry which is preliminary data.</text>
</comment>
<evidence type="ECO:0000313" key="4">
    <source>
        <dbReference type="Proteomes" id="UP000708208"/>
    </source>
</evidence>
<dbReference type="InterPro" id="IPR031311">
    <property type="entry name" value="CHIT_BIND_RR_consensus"/>
</dbReference>
<keyword evidence="4" id="KW-1185">Reference proteome</keyword>
<dbReference type="GO" id="GO:0042302">
    <property type="term" value="F:structural constituent of cuticle"/>
    <property type="evidence" value="ECO:0007669"/>
    <property type="project" value="UniProtKB-UniRule"/>
</dbReference>
<dbReference type="InterPro" id="IPR000618">
    <property type="entry name" value="Insect_cuticle"/>
</dbReference>
<evidence type="ECO:0000313" key="3">
    <source>
        <dbReference type="EMBL" id="CAG7817870.1"/>
    </source>
</evidence>
<evidence type="ECO:0000256" key="2">
    <source>
        <dbReference type="PROSITE-ProRule" id="PRU00497"/>
    </source>
</evidence>
<dbReference type="PROSITE" id="PS51155">
    <property type="entry name" value="CHIT_BIND_RR_2"/>
    <property type="match status" value="1"/>
</dbReference>
<dbReference type="PROSITE" id="PS00233">
    <property type="entry name" value="CHIT_BIND_RR_1"/>
    <property type="match status" value="1"/>
</dbReference>